<dbReference type="RefSeq" id="WP_054299802.1">
    <property type="nucleotide sequence ID" value="NZ_CP032683.1"/>
</dbReference>
<comment type="similarity">
    <text evidence="3">Belongs to the flavoredoxin family.</text>
</comment>
<dbReference type="Pfam" id="PF01613">
    <property type="entry name" value="Flavin_Reduct"/>
    <property type="match status" value="1"/>
</dbReference>
<evidence type="ECO:0000256" key="1">
    <source>
        <dbReference type="ARBA" id="ARBA00001917"/>
    </source>
</evidence>
<dbReference type="OrthoDB" id="8522at2157"/>
<dbReference type="KEGG" id="mfz:AOB57_006830"/>
<dbReference type="InterPro" id="IPR002563">
    <property type="entry name" value="Flavin_Rdtase-like_dom"/>
</dbReference>
<evidence type="ECO:0000313" key="7">
    <source>
        <dbReference type="Proteomes" id="UP000053087"/>
    </source>
</evidence>
<name>A0A660HRP3_9EURY</name>
<reference evidence="5 7" key="1">
    <citation type="journal article" date="2016" name="Int. J. Syst. Evol. Microbiol.">
        <title>Methanosarcina flavescens sp. nov., a methanogenic archaeon isolated from a full-scale anaerobic digester.</title>
        <authorList>
            <person name="Kern T."/>
            <person name="Fischer M.A."/>
            <person name="Deppenmeier U."/>
            <person name="Schmitz R.A."/>
            <person name="Rother M."/>
        </authorList>
    </citation>
    <scope>NUCLEOTIDE SEQUENCE [LARGE SCALE GENOMIC DNA]</scope>
    <source>
        <strain evidence="5 7">E03.2</strain>
    </source>
</reference>
<dbReference type="AlphaFoldDB" id="A0A660HRP3"/>
<dbReference type="Gene3D" id="2.30.110.10">
    <property type="entry name" value="Electron Transport, Fmn-binding Protein, Chain A"/>
    <property type="match status" value="1"/>
</dbReference>
<evidence type="ECO:0000259" key="4">
    <source>
        <dbReference type="SMART" id="SM00903"/>
    </source>
</evidence>
<keyword evidence="2" id="KW-0285">Flavoprotein</keyword>
<dbReference type="SMART" id="SM00903">
    <property type="entry name" value="Flavin_Reduct"/>
    <property type="match status" value="1"/>
</dbReference>
<dbReference type="InterPro" id="IPR012349">
    <property type="entry name" value="Split_barrel_FMN-bd"/>
</dbReference>
<gene>
    <name evidence="5" type="ORF">AOB57_006830</name>
    <name evidence="6" type="ORF">GX302_11530</name>
</gene>
<proteinExistence type="inferred from homology"/>
<evidence type="ECO:0000256" key="2">
    <source>
        <dbReference type="ARBA" id="ARBA00022630"/>
    </source>
</evidence>
<sequence>METGEKRAIGAKNFLYPMPTTLVGAQVNGRPNYLTVAFCGIVQASPPMIAVTLGKMHYTNVGIKENQCFSVNIPSRHMIEVTDYCGIVSGKRIDKSKIFETFYGQLEKAPMIRECPVNLECRLVDTLDLGGASEVFIGEIIESYAEERFLCNEIPDIEKIEPIVFSMYDNNYWGIGERLGKAWSAGKKFGESSNEKKAENNELKENKYCRCDWKEISKN</sequence>
<feature type="domain" description="Flavin reductase like" evidence="4">
    <location>
        <begin position="15"/>
        <end position="152"/>
    </location>
</feature>
<evidence type="ECO:0000256" key="3">
    <source>
        <dbReference type="ARBA" id="ARBA00038054"/>
    </source>
</evidence>
<evidence type="ECO:0000313" key="8">
    <source>
        <dbReference type="Proteomes" id="UP000585579"/>
    </source>
</evidence>
<reference evidence="5" key="2">
    <citation type="submission" date="2018-10" db="EMBL/GenBank/DDBJ databases">
        <authorList>
            <person name="Fischer M.A."/>
            <person name="Kern T."/>
            <person name="Deppenmeier U."/>
            <person name="Schmitz R.A."/>
            <person name="Rother M."/>
        </authorList>
    </citation>
    <scope>NUCLEOTIDE SEQUENCE</scope>
    <source>
        <strain evidence="5">E03.2</strain>
    </source>
</reference>
<dbReference type="GeneID" id="53687819"/>
<keyword evidence="7" id="KW-1185">Reference proteome</keyword>
<accession>A0A660HRP3</accession>
<evidence type="ECO:0000313" key="6">
    <source>
        <dbReference type="EMBL" id="NLK33420.1"/>
    </source>
</evidence>
<dbReference type="SUPFAM" id="SSF50475">
    <property type="entry name" value="FMN-binding split barrel"/>
    <property type="match status" value="1"/>
</dbReference>
<evidence type="ECO:0000313" key="5">
    <source>
        <dbReference type="EMBL" id="AYK14950.1"/>
    </source>
</evidence>
<dbReference type="Proteomes" id="UP000585579">
    <property type="component" value="Unassembled WGS sequence"/>
</dbReference>
<organism evidence="5 7">
    <name type="scientific">Methanosarcina flavescens</name>
    <dbReference type="NCBI Taxonomy" id="1715806"/>
    <lineage>
        <taxon>Archaea</taxon>
        <taxon>Methanobacteriati</taxon>
        <taxon>Methanobacteriota</taxon>
        <taxon>Stenosarchaea group</taxon>
        <taxon>Methanomicrobia</taxon>
        <taxon>Methanosarcinales</taxon>
        <taxon>Methanosarcinaceae</taxon>
        <taxon>Methanosarcina</taxon>
    </lineage>
</organism>
<dbReference type="PANTHER" id="PTHR43567:SF1">
    <property type="entry name" value="FLAVOREDOXIN"/>
    <property type="match status" value="1"/>
</dbReference>
<dbReference type="InterPro" id="IPR052174">
    <property type="entry name" value="Flavoredoxin"/>
</dbReference>
<dbReference type="EMBL" id="JAAYQL010000071">
    <property type="protein sequence ID" value="NLK33420.1"/>
    <property type="molecule type" value="Genomic_DNA"/>
</dbReference>
<reference evidence="6 8" key="3">
    <citation type="journal article" date="2020" name="Biotechnol. Biofuels">
        <title>New insights from the biogas microbiome by comprehensive genome-resolved metagenomics of nearly 1600 species originating from multiple anaerobic digesters.</title>
        <authorList>
            <person name="Campanaro S."/>
            <person name="Treu L."/>
            <person name="Rodriguez-R L.M."/>
            <person name="Kovalovszki A."/>
            <person name="Ziels R.M."/>
            <person name="Maus I."/>
            <person name="Zhu X."/>
            <person name="Kougias P.G."/>
            <person name="Basile A."/>
            <person name="Luo G."/>
            <person name="Schluter A."/>
            <person name="Konstantinidis K.T."/>
            <person name="Angelidaki I."/>
        </authorList>
    </citation>
    <scope>NUCLEOTIDE SEQUENCE [LARGE SCALE GENOMIC DNA]</scope>
    <source>
        <strain evidence="6">AS22ysBPME_46</strain>
    </source>
</reference>
<protein>
    <submittedName>
        <fullName evidence="5">Flavin reductase family protein</fullName>
    </submittedName>
</protein>
<dbReference type="GO" id="GO:0010181">
    <property type="term" value="F:FMN binding"/>
    <property type="evidence" value="ECO:0007669"/>
    <property type="project" value="InterPro"/>
</dbReference>
<dbReference type="Proteomes" id="UP000053087">
    <property type="component" value="Chromosome"/>
</dbReference>
<dbReference type="PANTHER" id="PTHR43567">
    <property type="entry name" value="FLAVOREDOXIN-RELATED-RELATED"/>
    <property type="match status" value="1"/>
</dbReference>
<comment type="cofactor">
    <cofactor evidence="1">
        <name>FMN</name>
        <dbReference type="ChEBI" id="CHEBI:58210"/>
    </cofactor>
</comment>
<dbReference type="EMBL" id="CP032683">
    <property type="protein sequence ID" value="AYK14950.1"/>
    <property type="molecule type" value="Genomic_DNA"/>
</dbReference>